<dbReference type="NCBIfam" id="NF006156">
    <property type="entry name" value="PRK08299.1"/>
    <property type="match status" value="1"/>
</dbReference>
<comment type="caution">
    <text evidence="15">The sequence shown here is derived from an EMBL/GenBank/DDBJ whole genome shotgun (WGS) entry which is preliminary data.</text>
</comment>
<dbReference type="InterPro" id="IPR024084">
    <property type="entry name" value="IsoPropMal-DH-like_dom"/>
</dbReference>
<dbReference type="GO" id="GO:0000287">
    <property type="term" value="F:magnesium ion binding"/>
    <property type="evidence" value="ECO:0007669"/>
    <property type="project" value="InterPro"/>
</dbReference>
<dbReference type="Proteomes" id="UP000002931">
    <property type="component" value="Unassembled WGS sequence"/>
</dbReference>
<evidence type="ECO:0000256" key="5">
    <source>
        <dbReference type="ARBA" id="ARBA00022842"/>
    </source>
</evidence>
<gene>
    <name evidence="15" type="ORF">RB2654_03849</name>
</gene>
<dbReference type="EC" id="1.1.1.42" evidence="9"/>
<dbReference type="NCBIfam" id="TIGR00127">
    <property type="entry name" value="nadp_idh_euk"/>
    <property type="match status" value="1"/>
</dbReference>
<evidence type="ECO:0000313" key="15">
    <source>
        <dbReference type="EMBL" id="EAQ11531.1"/>
    </source>
</evidence>
<dbReference type="Gene3D" id="3.40.718.10">
    <property type="entry name" value="Isopropylmalate Dehydrogenase"/>
    <property type="match status" value="1"/>
</dbReference>
<evidence type="ECO:0000256" key="7">
    <source>
        <dbReference type="ARBA" id="ARBA00023002"/>
    </source>
</evidence>
<evidence type="ECO:0000256" key="8">
    <source>
        <dbReference type="ARBA" id="ARBA00023211"/>
    </source>
</evidence>
<dbReference type="PANTHER" id="PTHR11822:SF21">
    <property type="entry name" value="ISOCITRATE DEHYDROGENASE [NADP], MITOCHONDRIAL"/>
    <property type="match status" value="1"/>
</dbReference>
<feature type="binding site" evidence="11">
    <location>
        <begin position="94"/>
        <end position="100"/>
    </location>
    <ligand>
        <name>D-threo-isocitrate</name>
        <dbReference type="ChEBI" id="CHEBI:15562"/>
    </ligand>
</feature>
<dbReference type="InterPro" id="IPR004790">
    <property type="entry name" value="Isocitrate_DH_NADP"/>
</dbReference>
<comment type="catalytic activity">
    <reaction evidence="9">
        <text>D-threo-isocitrate + NADP(+) = 2-oxoglutarate + CO2 + NADPH</text>
        <dbReference type="Rhea" id="RHEA:19629"/>
        <dbReference type="ChEBI" id="CHEBI:15562"/>
        <dbReference type="ChEBI" id="CHEBI:16526"/>
        <dbReference type="ChEBI" id="CHEBI:16810"/>
        <dbReference type="ChEBI" id="CHEBI:57783"/>
        <dbReference type="ChEBI" id="CHEBI:58349"/>
        <dbReference type="EC" id="1.1.1.42"/>
    </reaction>
</comment>
<feature type="binding site" evidence="13">
    <location>
        <position position="258"/>
    </location>
    <ligand>
        <name>NADP(+)</name>
        <dbReference type="ChEBI" id="CHEBI:58349"/>
    </ligand>
</feature>
<feature type="domain" description="Isopropylmalate dehydrogenase-like" evidence="14">
    <location>
        <begin position="9"/>
        <end position="394"/>
    </location>
</feature>
<dbReference type="SUPFAM" id="SSF53659">
    <property type="entry name" value="Isocitrate/Isopropylmalate dehydrogenase-like"/>
    <property type="match status" value="1"/>
</dbReference>
<evidence type="ECO:0000313" key="16">
    <source>
        <dbReference type="Proteomes" id="UP000002931"/>
    </source>
</evidence>
<dbReference type="PROSITE" id="PS00470">
    <property type="entry name" value="IDH_IMDH"/>
    <property type="match status" value="1"/>
</dbReference>
<evidence type="ECO:0000256" key="6">
    <source>
        <dbReference type="ARBA" id="ARBA00022857"/>
    </source>
</evidence>
<keyword evidence="7 9" id="KW-0560">Oxidoreductase</keyword>
<reference evidence="15 16" key="1">
    <citation type="journal article" date="2010" name="J. Bacteriol.">
        <title>Genome sequences of Pelagibaca bermudensis HTCC2601T and Maritimibacter alkaliphilus HTCC2654T, the type strains of two marine Roseobacter genera.</title>
        <authorList>
            <person name="Thrash J.C."/>
            <person name="Cho J.C."/>
            <person name="Ferriera S."/>
            <person name="Johnson J."/>
            <person name="Vergin K.L."/>
            <person name="Giovannoni S.J."/>
        </authorList>
    </citation>
    <scope>NUCLEOTIDE SEQUENCE [LARGE SCALE GENOMIC DNA]</scope>
    <source>
        <strain evidence="15 16">HTCC2654</strain>
    </source>
</reference>
<feature type="binding site" evidence="12">
    <location>
        <position position="273"/>
    </location>
    <ligand>
        <name>Mn(2+)</name>
        <dbReference type="ChEBI" id="CHEBI:29035"/>
    </ligand>
</feature>
<evidence type="ECO:0000259" key="14">
    <source>
        <dbReference type="SMART" id="SM01329"/>
    </source>
</evidence>
<keyword evidence="16" id="KW-1185">Reference proteome</keyword>
<evidence type="ECO:0000256" key="13">
    <source>
        <dbReference type="PIRSR" id="PIRSR000108-4"/>
    </source>
</evidence>
<feature type="binding site" evidence="11">
    <location>
        <position position="132"/>
    </location>
    <ligand>
        <name>D-threo-isocitrate</name>
        <dbReference type="ChEBI" id="CHEBI:15562"/>
    </ligand>
</feature>
<dbReference type="PANTHER" id="PTHR11822">
    <property type="entry name" value="NADP-SPECIFIC ISOCITRATE DEHYDROGENASE"/>
    <property type="match status" value="1"/>
</dbReference>
<feature type="binding site" evidence="12">
    <location>
        <position position="250"/>
    </location>
    <ligand>
        <name>Mn(2+)</name>
        <dbReference type="ChEBI" id="CHEBI:29035"/>
    </ligand>
</feature>
<dbReference type="EMBL" id="AAMT01000014">
    <property type="protein sequence ID" value="EAQ11531.1"/>
    <property type="molecule type" value="Genomic_DNA"/>
</dbReference>
<comment type="cofactor">
    <cofactor evidence="1">
        <name>Mn(2+)</name>
        <dbReference type="ChEBI" id="CHEBI:29035"/>
    </cofactor>
</comment>
<keyword evidence="5 9" id="KW-0460">Magnesium</keyword>
<dbReference type="PIRSF" id="PIRSF000108">
    <property type="entry name" value="IDH_NADP"/>
    <property type="match status" value="1"/>
</dbReference>
<protein>
    <recommendedName>
        <fullName evidence="9">Isocitrate dehydrogenase [NADP]</fullName>
        <ecNumber evidence="9">1.1.1.42</ecNumber>
    </recommendedName>
</protein>
<comment type="cofactor">
    <cofactor evidence="9 12">
        <name>Mg(2+)</name>
        <dbReference type="ChEBI" id="CHEBI:18420"/>
    </cofactor>
    <cofactor evidence="9 12">
        <name>Mn(2+)</name>
        <dbReference type="ChEBI" id="CHEBI:29035"/>
    </cofactor>
    <text evidence="9 12">Binds 1 Mg(2+) or Mn(2+) ion per subunit.</text>
</comment>
<dbReference type="GO" id="GO:0051287">
    <property type="term" value="F:NAD binding"/>
    <property type="evidence" value="ECO:0007669"/>
    <property type="project" value="InterPro"/>
</dbReference>
<feature type="binding site" evidence="13">
    <location>
        <position position="82"/>
    </location>
    <ligand>
        <name>NADP(+)</name>
        <dbReference type="ChEBI" id="CHEBI:58349"/>
    </ligand>
</feature>
<feature type="binding site" evidence="13">
    <location>
        <begin position="75"/>
        <end position="77"/>
    </location>
    <ligand>
        <name>NADP(+)</name>
        <dbReference type="ChEBI" id="CHEBI:58349"/>
    </ligand>
</feature>
<keyword evidence="4 9" id="KW-0479">Metal-binding</keyword>
<name>A3VJF4_9RHOB</name>
<evidence type="ECO:0000256" key="3">
    <source>
        <dbReference type="ARBA" id="ARBA00022532"/>
    </source>
</evidence>
<dbReference type="AlphaFoldDB" id="A3VJF4"/>
<evidence type="ECO:0000256" key="9">
    <source>
        <dbReference type="PIRNR" id="PIRNR000108"/>
    </source>
</evidence>
<organism evidence="15 16">
    <name type="scientific">Maritimibacter alkaliphilus HTCC2654</name>
    <dbReference type="NCBI Taxonomy" id="314271"/>
    <lineage>
        <taxon>Bacteria</taxon>
        <taxon>Pseudomonadati</taxon>
        <taxon>Pseudomonadota</taxon>
        <taxon>Alphaproteobacteria</taxon>
        <taxon>Rhodobacterales</taxon>
        <taxon>Roseobacteraceae</taxon>
        <taxon>Maritimibacter</taxon>
    </lineage>
</organism>
<feature type="site" description="Critical for catalysis" evidence="10">
    <location>
        <position position="139"/>
    </location>
</feature>
<feature type="binding site" evidence="11">
    <location>
        <position position="109"/>
    </location>
    <ligand>
        <name>D-threo-isocitrate</name>
        <dbReference type="ChEBI" id="CHEBI:15562"/>
    </ligand>
</feature>
<proteinExistence type="inferred from homology"/>
<dbReference type="GO" id="GO:0006102">
    <property type="term" value="P:isocitrate metabolic process"/>
    <property type="evidence" value="ECO:0007669"/>
    <property type="project" value="UniProtKB-UniRule"/>
</dbReference>
<dbReference type="GO" id="GO:0004450">
    <property type="term" value="F:isocitrate dehydrogenase (NADP+) activity"/>
    <property type="evidence" value="ECO:0007669"/>
    <property type="project" value="UniProtKB-UniRule"/>
</dbReference>
<comment type="similarity">
    <text evidence="2 9">Belongs to the isocitrate and isopropylmalate dehydrogenases family.</text>
</comment>
<keyword evidence="8 9" id="KW-0464">Manganese</keyword>
<dbReference type="RefSeq" id="WP_008328864.1">
    <property type="nucleotide sequence ID" value="NZ_CH902578.1"/>
</dbReference>
<dbReference type="OrthoDB" id="9765655at2"/>
<sequence>MDKIKVDNPIVDIDGDEMTRIIWDLIKTQLIEPYLDIDLLYYDLSIQKRDETDDQITVDAAMKIKEVGVGVKCATITPDEARVEEFGLKKMWKSPNGTIRNILGGVVFRQPIICKNVPRLVPGWTKPVVVGRHAFGDQYKATDFTFPGKGKITLKFEGEDGTVIEREVYDAPGAGVTMAMYNLDESIIDFARASFNYGLNLKWPVYLSTKNTIIKAYDGRFKDLFQQVFDEEFKDRFDELGLWYEHRLIDDMVASSLKWSGGYVWACKNYDGDVQSDTVAQGYGSLGLMTSQLMTPDGKIVEAEAAHGTVTRHYRQHQKGEATSTNSIASIYAWTGALKHRAKLDDNAKLKAFADTLEAVVIATVEGGQMTKDLALLVGPDQGWLTTTGFLDAVDENLQKALG</sequence>
<evidence type="ECO:0000256" key="2">
    <source>
        <dbReference type="ARBA" id="ARBA00007769"/>
    </source>
</evidence>
<feature type="site" description="Critical for catalysis" evidence="10">
    <location>
        <position position="210"/>
    </location>
</feature>
<dbReference type="SMART" id="SM01329">
    <property type="entry name" value="Iso_dh"/>
    <property type="match status" value="1"/>
</dbReference>
<evidence type="ECO:0000256" key="10">
    <source>
        <dbReference type="PIRSR" id="PIRSR000108-1"/>
    </source>
</evidence>
<evidence type="ECO:0000256" key="11">
    <source>
        <dbReference type="PIRSR" id="PIRSR000108-2"/>
    </source>
</evidence>
<dbReference type="GO" id="GO:0006099">
    <property type="term" value="P:tricarboxylic acid cycle"/>
    <property type="evidence" value="ECO:0007669"/>
    <property type="project" value="UniProtKB-KW"/>
</dbReference>
<evidence type="ECO:0000256" key="4">
    <source>
        <dbReference type="ARBA" id="ARBA00022723"/>
    </source>
</evidence>
<evidence type="ECO:0000256" key="1">
    <source>
        <dbReference type="ARBA" id="ARBA00001936"/>
    </source>
</evidence>
<keyword evidence="3 9" id="KW-0816">Tricarboxylic acid cycle</keyword>
<dbReference type="STRING" id="314271.RB2654_03849"/>
<accession>A3VJF4</accession>
<dbReference type="InterPro" id="IPR019818">
    <property type="entry name" value="IsoCit/isopropylmalate_DH_CS"/>
</dbReference>
<dbReference type="Pfam" id="PF00180">
    <property type="entry name" value="Iso_dh"/>
    <property type="match status" value="1"/>
</dbReference>
<feature type="binding site" evidence="13">
    <location>
        <position position="326"/>
    </location>
    <ligand>
        <name>NADP(+)</name>
        <dbReference type="ChEBI" id="CHEBI:58349"/>
    </ligand>
</feature>
<evidence type="ECO:0000256" key="12">
    <source>
        <dbReference type="PIRSR" id="PIRSR000108-3"/>
    </source>
</evidence>
<feature type="binding site" evidence="11">
    <location>
        <position position="77"/>
    </location>
    <ligand>
        <name>D-threo-isocitrate</name>
        <dbReference type="ChEBI" id="CHEBI:15562"/>
    </ligand>
</feature>
<dbReference type="eggNOG" id="COG0538">
    <property type="taxonomic scope" value="Bacteria"/>
</dbReference>
<feature type="binding site" evidence="13">
    <location>
        <begin position="308"/>
        <end position="313"/>
    </location>
    <ligand>
        <name>NADP(+)</name>
        <dbReference type="ChEBI" id="CHEBI:58349"/>
    </ligand>
</feature>
<dbReference type="HOGENOM" id="CLU_023296_1_0_5"/>
<keyword evidence="6 9" id="KW-0521">NADP</keyword>